<reference evidence="1" key="1">
    <citation type="submission" date="2021-08" db="EMBL/GenBank/DDBJ databases">
        <title>The first chromosome-level gecko genome reveals the dynamic sex chromosomes of Neotropical dwarf geckos (Sphaerodactylidae: Sphaerodactylus).</title>
        <authorList>
            <person name="Pinto B.J."/>
            <person name="Keating S.E."/>
            <person name="Gamble T."/>
        </authorList>
    </citation>
    <scope>NUCLEOTIDE SEQUENCE</scope>
    <source>
        <strain evidence="1">TG3544</strain>
    </source>
</reference>
<accession>A0ACB8G9Q8</accession>
<dbReference type="EMBL" id="CM037614">
    <property type="protein sequence ID" value="KAH8016182.1"/>
    <property type="molecule type" value="Genomic_DNA"/>
</dbReference>
<name>A0ACB8G9Q8_9SAUR</name>
<evidence type="ECO:0000313" key="1">
    <source>
        <dbReference type="EMBL" id="KAH8016182.1"/>
    </source>
</evidence>
<evidence type="ECO:0000313" key="2">
    <source>
        <dbReference type="Proteomes" id="UP000827872"/>
    </source>
</evidence>
<sequence>MKPRTVVSRNDYKGGLRDNSIHGLNPKATPGAFKSVIPGLQHTKTLDGPRSVPKWIGSGERAPAELKNPSPPCCHRLGTAGISVSKRKESRKLKAQQLRTSRFGSSRSEQMEE</sequence>
<organism evidence="1 2">
    <name type="scientific">Sphaerodactylus townsendi</name>
    <dbReference type="NCBI Taxonomy" id="933632"/>
    <lineage>
        <taxon>Eukaryota</taxon>
        <taxon>Metazoa</taxon>
        <taxon>Chordata</taxon>
        <taxon>Craniata</taxon>
        <taxon>Vertebrata</taxon>
        <taxon>Euteleostomi</taxon>
        <taxon>Lepidosauria</taxon>
        <taxon>Squamata</taxon>
        <taxon>Bifurcata</taxon>
        <taxon>Gekkota</taxon>
        <taxon>Sphaerodactylidae</taxon>
        <taxon>Sphaerodactylus</taxon>
    </lineage>
</organism>
<comment type="caution">
    <text evidence="1">The sequence shown here is derived from an EMBL/GenBank/DDBJ whole genome shotgun (WGS) entry which is preliminary data.</text>
</comment>
<gene>
    <name evidence="1" type="ORF">K3G42_013340</name>
</gene>
<keyword evidence="2" id="KW-1185">Reference proteome</keyword>
<dbReference type="Proteomes" id="UP000827872">
    <property type="component" value="Linkage Group LG01"/>
</dbReference>
<protein>
    <submittedName>
        <fullName evidence="1">Uncharacterized protein</fullName>
    </submittedName>
</protein>
<proteinExistence type="predicted"/>